<feature type="transmembrane region" description="Helical" evidence="6">
    <location>
        <begin position="94"/>
        <end position="114"/>
    </location>
</feature>
<comment type="subcellular location">
    <subcellularLocation>
        <location evidence="1">Membrane</location>
        <topology evidence="1">Multi-pass membrane protein</topology>
    </subcellularLocation>
</comment>
<keyword evidence="4 6" id="KW-1133">Transmembrane helix</keyword>
<sequence>MTFLILLIACAAAGATGILFQPGAWYDGLAKPWFNPPRWAFPVAWTTLYVLIAWAGARLAHLPGAGLVMALWAAQIALNTLWTPVFFGAHRMGMGVAVIALLWLVVAALTVLAFRLDRLAGALLLPYLAWLSLAGALNYRLWQMNPGAGA</sequence>
<dbReference type="AlphaFoldDB" id="A0A2D2BYX5"/>
<evidence type="ECO:0000313" key="9">
    <source>
        <dbReference type="Proteomes" id="UP000229314"/>
    </source>
</evidence>
<dbReference type="NCBIfam" id="NF047825">
    <property type="entry name" value="T-richsensTspOAlph"/>
    <property type="match status" value="1"/>
</dbReference>
<feature type="transmembrane region" description="Helical" evidence="6">
    <location>
        <begin position="121"/>
        <end position="142"/>
    </location>
</feature>
<evidence type="ECO:0000256" key="1">
    <source>
        <dbReference type="ARBA" id="ARBA00004141"/>
    </source>
</evidence>
<dbReference type="Gene3D" id="1.20.1260.100">
    <property type="entry name" value="TspO/MBR protein"/>
    <property type="match status" value="1"/>
</dbReference>
<evidence type="ECO:0000256" key="2">
    <source>
        <dbReference type="ARBA" id="ARBA00007524"/>
    </source>
</evidence>
<evidence type="ECO:0000313" key="7">
    <source>
        <dbReference type="EMBL" id="ATQ55452.1"/>
    </source>
</evidence>
<evidence type="ECO:0000313" key="8">
    <source>
        <dbReference type="EMBL" id="AYF02975.1"/>
    </source>
</evidence>
<protein>
    <submittedName>
        <fullName evidence="7">Tryptophan-rich sensory protein</fullName>
    </submittedName>
</protein>
<evidence type="ECO:0000256" key="4">
    <source>
        <dbReference type="ARBA" id="ARBA00022989"/>
    </source>
</evidence>
<evidence type="ECO:0000256" key="6">
    <source>
        <dbReference type="SAM" id="Phobius"/>
    </source>
</evidence>
<organism evidence="7 9">
    <name type="scientific">Paracoccus yeei</name>
    <dbReference type="NCBI Taxonomy" id="147645"/>
    <lineage>
        <taxon>Bacteria</taxon>
        <taxon>Pseudomonadati</taxon>
        <taxon>Pseudomonadota</taxon>
        <taxon>Alphaproteobacteria</taxon>
        <taxon>Rhodobacterales</taxon>
        <taxon>Paracoccaceae</taxon>
        <taxon>Paracoccus</taxon>
    </lineage>
</organism>
<dbReference type="InterPro" id="IPR038330">
    <property type="entry name" value="TspO/MBR-related_sf"/>
</dbReference>
<dbReference type="GeneID" id="78897276"/>
<comment type="similarity">
    <text evidence="2">Belongs to the TspO/BZRP family.</text>
</comment>
<dbReference type="OrthoDB" id="9795496at2"/>
<dbReference type="Proteomes" id="UP000272010">
    <property type="component" value="Chromosome"/>
</dbReference>
<reference evidence="10" key="3">
    <citation type="submission" date="2018-07" db="EMBL/GenBank/DDBJ databases">
        <title>Genome Structure of the Opportunistic Pathogen Paracoccus yeei (Alphaproteobacteria) and Identification of Putative Virulence Factors.</title>
        <authorList>
            <person name="Lasek R."/>
            <person name="Szuplewska M."/>
            <person name="Mitura M."/>
            <person name="Decewicz P."/>
            <person name="Chmielowska C."/>
            <person name="Pawlot A."/>
            <person name="Sentkowska D."/>
            <person name="Czarnecki J."/>
            <person name="Bartosik D."/>
        </authorList>
    </citation>
    <scope>NUCLEOTIDE SEQUENCE [LARGE SCALE GENOMIC DNA]</scope>
    <source>
        <strain evidence="10">CCUG 32053</strain>
    </source>
</reference>
<gene>
    <name evidence="8" type="ORF">PY32053_03408</name>
    <name evidence="7" type="ORF">PYTT13_06285</name>
</gene>
<dbReference type="GO" id="GO:0016020">
    <property type="term" value="C:membrane"/>
    <property type="evidence" value="ECO:0007669"/>
    <property type="project" value="UniProtKB-SubCell"/>
</dbReference>
<feature type="transmembrane region" description="Helical" evidence="6">
    <location>
        <begin position="39"/>
        <end position="57"/>
    </location>
</feature>
<feature type="transmembrane region" description="Helical" evidence="6">
    <location>
        <begin position="64"/>
        <end position="82"/>
    </location>
</feature>
<keyword evidence="5 6" id="KW-0472">Membrane</keyword>
<reference evidence="7 9" key="1">
    <citation type="submission" date="2017-10" db="EMBL/GenBank/DDBJ databases">
        <title>Complete genome sequence of Paracoccus yeei TT13 isolated from human skin.</title>
        <authorList>
            <person name="Lee K."/>
            <person name="Lim J.Y."/>
            <person name="Hwang I."/>
        </authorList>
    </citation>
    <scope>NUCLEOTIDE SEQUENCE [LARGE SCALE GENOMIC DNA]</scope>
    <source>
        <strain evidence="7 9">TT13</strain>
    </source>
</reference>
<evidence type="ECO:0000313" key="10">
    <source>
        <dbReference type="Proteomes" id="UP000272010"/>
    </source>
</evidence>
<dbReference type="PANTHER" id="PTHR10057">
    <property type="entry name" value="PERIPHERAL-TYPE BENZODIAZEPINE RECEPTOR"/>
    <property type="match status" value="1"/>
</dbReference>
<dbReference type="PANTHER" id="PTHR10057:SF0">
    <property type="entry name" value="TRANSLOCATOR PROTEIN"/>
    <property type="match status" value="1"/>
</dbReference>
<dbReference type="InterPro" id="IPR004307">
    <property type="entry name" value="TspO_MBR"/>
</dbReference>
<dbReference type="Pfam" id="PF03073">
    <property type="entry name" value="TspO_MBR"/>
    <property type="match status" value="1"/>
</dbReference>
<accession>A0A2D2BYX5</accession>
<reference evidence="8" key="2">
    <citation type="journal article" date="2018" name="Front. Microbiol.">
        <title>Genome Structure of the Opportunistic Pathogen Paracoccus yeei (Alphaproteobacteria) and Identification of Putative Virulence Factors.</title>
        <authorList>
            <person name="Lasek R."/>
            <person name="Szuplewska M."/>
            <person name="Mitura M."/>
            <person name="Decewicz P."/>
            <person name="Chmielowska C."/>
            <person name="Pawlot A."/>
            <person name="Sentkowska D."/>
            <person name="Czarnecki J."/>
            <person name="Bartosik D."/>
        </authorList>
    </citation>
    <scope>NUCLEOTIDE SEQUENCE</scope>
    <source>
        <strain evidence="8">CCUG 32053</strain>
    </source>
</reference>
<dbReference type="PIRSF" id="PIRSF005859">
    <property type="entry name" value="PBR"/>
    <property type="match status" value="1"/>
</dbReference>
<keyword evidence="3 6" id="KW-0812">Transmembrane</keyword>
<evidence type="ECO:0000256" key="5">
    <source>
        <dbReference type="ARBA" id="ARBA00023136"/>
    </source>
</evidence>
<proteinExistence type="inferred from homology"/>
<dbReference type="CDD" id="cd15904">
    <property type="entry name" value="TSPO_MBR"/>
    <property type="match status" value="1"/>
</dbReference>
<dbReference type="FunFam" id="1.20.1260.100:FF:000001">
    <property type="entry name" value="translocator protein 2"/>
    <property type="match status" value="1"/>
</dbReference>
<name>A0A2D2BYX5_9RHOB</name>
<dbReference type="EMBL" id="CP031078">
    <property type="protein sequence ID" value="AYF02975.1"/>
    <property type="molecule type" value="Genomic_DNA"/>
</dbReference>
<evidence type="ECO:0000256" key="3">
    <source>
        <dbReference type="ARBA" id="ARBA00022692"/>
    </source>
</evidence>
<dbReference type="RefSeq" id="WP_028721276.1">
    <property type="nucleotide sequence ID" value="NZ_CAJGAB010000058.1"/>
</dbReference>
<dbReference type="Proteomes" id="UP000229314">
    <property type="component" value="Chromosome"/>
</dbReference>
<dbReference type="EMBL" id="CP024422">
    <property type="protein sequence ID" value="ATQ55452.1"/>
    <property type="molecule type" value="Genomic_DNA"/>
</dbReference>
<dbReference type="GO" id="GO:0033013">
    <property type="term" value="P:tetrapyrrole metabolic process"/>
    <property type="evidence" value="ECO:0007669"/>
    <property type="project" value="UniProtKB-ARBA"/>
</dbReference>